<evidence type="ECO:0000256" key="1">
    <source>
        <dbReference type="SAM" id="MobiDB-lite"/>
    </source>
</evidence>
<keyword evidence="4" id="KW-1185">Reference proteome</keyword>
<evidence type="ECO:0000313" key="4">
    <source>
        <dbReference type="Proteomes" id="UP000235145"/>
    </source>
</evidence>
<dbReference type="Proteomes" id="UP000235145">
    <property type="component" value="Unassembled WGS sequence"/>
</dbReference>
<accession>A0A9R1WYD3</accession>
<name>A0A9R1WYD3_LACSA</name>
<feature type="region of interest" description="Disordered" evidence="1">
    <location>
        <begin position="15"/>
        <end position="36"/>
    </location>
</feature>
<sequence>METYDNLALKRSVKEEDATRASTSINRSPGRDPTTGRRCDRRRFVNLPFPLILTEFFFLFLLPIDDDLQFLSLLAMAQNQFTRTPNSQSIKEHRSEFTNWESDILLICLYVCIIQKNCN</sequence>
<feature type="transmembrane region" description="Helical" evidence="2">
    <location>
        <begin position="44"/>
        <end position="64"/>
    </location>
</feature>
<protein>
    <submittedName>
        <fullName evidence="3">Uncharacterized protein</fullName>
    </submittedName>
</protein>
<dbReference type="AlphaFoldDB" id="A0A9R1WYD3"/>
<comment type="caution">
    <text evidence="3">The sequence shown here is derived from an EMBL/GenBank/DDBJ whole genome shotgun (WGS) entry which is preliminary data.</text>
</comment>
<organism evidence="3 4">
    <name type="scientific">Lactuca sativa</name>
    <name type="common">Garden lettuce</name>
    <dbReference type="NCBI Taxonomy" id="4236"/>
    <lineage>
        <taxon>Eukaryota</taxon>
        <taxon>Viridiplantae</taxon>
        <taxon>Streptophyta</taxon>
        <taxon>Embryophyta</taxon>
        <taxon>Tracheophyta</taxon>
        <taxon>Spermatophyta</taxon>
        <taxon>Magnoliopsida</taxon>
        <taxon>eudicotyledons</taxon>
        <taxon>Gunneridae</taxon>
        <taxon>Pentapetalae</taxon>
        <taxon>asterids</taxon>
        <taxon>campanulids</taxon>
        <taxon>Asterales</taxon>
        <taxon>Asteraceae</taxon>
        <taxon>Cichorioideae</taxon>
        <taxon>Cichorieae</taxon>
        <taxon>Lactucinae</taxon>
        <taxon>Lactuca</taxon>
    </lineage>
</organism>
<evidence type="ECO:0000313" key="3">
    <source>
        <dbReference type="EMBL" id="KAJ0191259.1"/>
    </source>
</evidence>
<gene>
    <name evidence="3" type="ORF">LSAT_V11C800449000</name>
</gene>
<keyword evidence="2" id="KW-0472">Membrane</keyword>
<evidence type="ECO:0000256" key="2">
    <source>
        <dbReference type="SAM" id="Phobius"/>
    </source>
</evidence>
<reference evidence="3 4" key="1">
    <citation type="journal article" date="2017" name="Nat. Commun.">
        <title>Genome assembly with in vitro proximity ligation data and whole-genome triplication in lettuce.</title>
        <authorList>
            <person name="Reyes-Chin-Wo S."/>
            <person name="Wang Z."/>
            <person name="Yang X."/>
            <person name="Kozik A."/>
            <person name="Arikit S."/>
            <person name="Song C."/>
            <person name="Xia L."/>
            <person name="Froenicke L."/>
            <person name="Lavelle D.O."/>
            <person name="Truco M.J."/>
            <person name="Xia R."/>
            <person name="Zhu S."/>
            <person name="Xu C."/>
            <person name="Xu H."/>
            <person name="Xu X."/>
            <person name="Cox K."/>
            <person name="Korf I."/>
            <person name="Meyers B.C."/>
            <person name="Michelmore R.W."/>
        </authorList>
    </citation>
    <scope>NUCLEOTIDE SEQUENCE [LARGE SCALE GENOMIC DNA]</scope>
    <source>
        <strain evidence="4">cv. Salinas</strain>
        <tissue evidence="3">Seedlings</tissue>
    </source>
</reference>
<proteinExistence type="predicted"/>
<keyword evidence="2" id="KW-0812">Transmembrane</keyword>
<keyword evidence="2" id="KW-1133">Transmembrane helix</keyword>
<dbReference type="EMBL" id="NBSK02000008">
    <property type="protein sequence ID" value="KAJ0191259.1"/>
    <property type="molecule type" value="Genomic_DNA"/>
</dbReference>